<dbReference type="EMBL" id="PSZM01000002">
    <property type="protein sequence ID" value="PQL95041.1"/>
    <property type="molecule type" value="Genomic_DNA"/>
</dbReference>
<evidence type="ECO:0000313" key="3">
    <source>
        <dbReference type="Proteomes" id="UP000238042"/>
    </source>
</evidence>
<sequence length="385" mass="42278">MNNINSILKRFWLTTGVFFLLISLLISCYTGQSYAGEDSIYYNPKKKNKTQKSYDYVYNDNQPSGSSDEVRIGKRYIDPTTKASDLLYDDASNNSNVNSNRSSYQSNDVWGDDGGTVVNNYYYGGGYYPYFGSYYWGGPWGFNSYWGPYGGWNWNVSIGWSWGWSGWGWGNSWGPSWGWGYPSYWDRWHHGYWGWNNPRYYANYGPRPTSMVYGRNSSYLDQSYSSVRSRQLQDVQRQTVRNNVISGSRGGLVNGSRNNAISGSRIGNTSRDKNALSTSSSRNSGINNNTSGRARISSDVIGGSRNGTFSGSRNSSIGSSNREMSGTSQPSRNYNSESRSVPSYSPSSGSRGGSIGGGSFGGSRGGSIGGGSFGGSRGGSIGGRR</sequence>
<evidence type="ECO:0000313" key="2">
    <source>
        <dbReference type="EMBL" id="PQL95041.1"/>
    </source>
</evidence>
<organism evidence="2 3">
    <name type="scientific">Apibacter adventoris</name>
    <dbReference type="NCBI Taxonomy" id="1679466"/>
    <lineage>
        <taxon>Bacteria</taxon>
        <taxon>Pseudomonadati</taxon>
        <taxon>Bacteroidota</taxon>
        <taxon>Flavobacteriia</taxon>
        <taxon>Flavobacteriales</taxon>
        <taxon>Weeksellaceae</taxon>
        <taxon>Apibacter</taxon>
    </lineage>
</organism>
<feature type="compositionally biased region" description="Polar residues" evidence="1">
    <location>
        <begin position="323"/>
        <end position="346"/>
    </location>
</feature>
<name>A0A2S8AFN4_9FLAO</name>
<feature type="compositionally biased region" description="Polar residues" evidence="1">
    <location>
        <begin position="231"/>
        <end position="246"/>
    </location>
</feature>
<proteinExistence type="predicted"/>
<keyword evidence="3" id="KW-1185">Reference proteome</keyword>
<evidence type="ECO:0000256" key="1">
    <source>
        <dbReference type="SAM" id="MobiDB-lite"/>
    </source>
</evidence>
<comment type="caution">
    <text evidence="2">The sequence shown here is derived from an EMBL/GenBank/DDBJ whole genome shotgun (WGS) entry which is preliminary data.</text>
</comment>
<feature type="compositionally biased region" description="Low complexity" evidence="1">
    <location>
        <begin position="310"/>
        <end position="322"/>
    </location>
</feature>
<accession>A0A2S8AFN4</accession>
<dbReference type="Proteomes" id="UP000238042">
    <property type="component" value="Unassembled WGS sequence"/>
</dbReference>
<dbReference type="AlphaFoldDB" id="A0A2S8AFN4"/>
<dbReference type="OrthoDB" id="9971588at2"/>
<gene>
    <name evidence="2" type="ORF">C4S77_02160</name>
</gene>
<feature type="compositionally biased region" description="Gly residues" evidence="1">
    <location>
        <begin position="350"/>
        <end position="385"/>
    </location>
</feature>
<protein>
    <submittedName>
        <fullName evidence="2">Uncharacterized protein</fullName>
    </submittedName>
</protein>
<dbReference type="RefSeq" id="WP_105245750.1">
    <property type="nucleotide sequence ID" value="NZ_PSZM01000002.1"/>
</dbReference>
<reference evidence="2 3" key="1">
    <citation type="submission" date="2018-02" db="EMBL/GenBank/DDBJ databases">
        <title>Genome sequences of Apibacter spp., gut symbionts of Asian honey bees.</title>
        <authorList>
            <person name="Kwong W.K."/>
            <person name="Steele M.I."/>
            <person name="Moran N.A."/>
        </authorList>
    </citation>
    <scope>NUCLEOTIDE SEQUENCE [LARGE SCALE GENOMIC DNA]</scope>
    <source>
        <strain evidence="3">wkB301</strain>
    </source>
</reference>
<feature type="compositionally biased region" description="Polar residues" evidence="1">
    <location>
        <begin position="255"/>
        <end position="292"/>
    </location>
</feature>
<feature type="region of interest" description="Disordered" evidence="1">
    <location>
        <begin position="231"/>
        <end position="385"/>
    </location>
</feature>